<dbReference type="GO" id="GO:0003848">
    <property type="term" value="F:2-amino-4-hydroxy-6-hydroxymethyldihydropteridine diphosphokinase activity"/>
    <property type="evidence" value="ECO:0007669"/>
    <property type="project" value="UniProtKB-EC"/>
</dbReference>
<keyword evidence="6" id="KW-0547">Nucleotide-binding</keyword>
<evidence type="ECO:0000256" key="9">
    <source>
        <dbReference type="ARBA" id="ARBA00022909"/>
    </source>
</evidence>
<feature type="domain" description="7,8-dihydro-6-hydroxymethylpterin-pyrophosphokinase" evidence="13">
    <location>
        <begin position="10"/>
        <end position="142"/>
    </location>
</feature>
<organism evidence="14 15">
    <name type="scientific">Dongia mobilis</name>
    <dbReference type="NCBI Taxonomy" id="578943"/>
    <lineage>
        <taxon>Bacteria</taxon>
        <taxon>Pseudomonadati</taxon>
        <taxon>Pseudomonadota</taxon>
        <taxon>Alphaproteobacteria</taxon>
        <taxon>Rhodospirillales</taxon>
        <taxon>Dongiaceae</taxon>
        <taxon>Dongia</taxon>
    </lineage>
</organism>
<keyword evidence="15" id="KW-1185">Reference proteome</keyword>
<evidence type="ECO:0000256" key="7">
    <source>
        <dbReference type="ARBA" id="ARBA00022777"/>
    </source>
</evidence>
<dbReference type="NCBIfam" id="TIGR01498">
    <property type="entry name" value="folK"/>
    <property type="match status" value="1"/>
</dbReference>
<evidence type="ECO:0000256" key="10">
    <source>
        <dbReference type="ARBA" id="ARBA00029409"/>
    </source>
</evidence>
<comment type="function">
    <text evidence="10">Catalyzes the transfer of pyrophosphate from adenosine triphosphate (ATP) to 6-hydroxymethyl-7,8-dihydropterin, an enzymatic step in folate biosynthesis pathway.</text>
</comment>
<comment type="caution">
    <text evidence="14">The sequence shown here is derived from an EMBL/GenBank/DDBJ whole genome shotgun (WGS) entry which is preliminary data.</text>
</comment>
<dbReference type="OrthoDB" id="9808041at2"/>
<dbReference type="Pfam" id="PF01288">
    <property type="entry name" value="HPPK"/>
    <property type="match status" value="1"/>
</dbReference>
<proteinExistence type="inferred from homology"/>
<keyword evidence="9" id="KW-0289">Folate biosynthesis</keyword>
<evidence type="ECO:0000256" key="11">
    <source>
        <dbReference type="ARBA" id="ARBA00029766"/>
    </source>
</evidence>
<dbReference type="Gene3D" id="3.30.70.560">
    <property type="entry name" value="7,8-Dihydro-6-hydroxymethylpterin-pyrophosphokinase HPPK"/>
    <property type="match status" value="1"/>
</dbReference>
<dbReference type="PANTHER" id="PTHR43071:SF1">
    <property type="entry name" value="2-AMINO-4-HYDROXY-6-HYDROXYMETHYLDIHYDROPTERIDINE PYROPHOSPHOKINASE"/>
    <property type="match status" value="1"/>
</dbReference>
<dbReference type="RefSeq" id="WP_133613801.1">
    <property type="nucleotide sequence ID" value="NZ_SNYW01000008.1"/>
</dbReference>
<evidence type="ECO:0000256" key="4">
    <source>
        <dbReference type="ARBA" id="ARBA00016218"/>
    </source>
</evidence>
<accession>A0A4R6WUD6</accession>
<dbReference type="GO" id="GO:0005524">
    <property type="term" value="F:ATP binding"/>
    <property type="evidence" value="ECO:0007669"/>
    <property type="project" value="UniProtKB-KW"/>
</dbReference>
<evidence type="ECO:0000256" key="2">
    <source>
        <dbReference type="ARBA" id="ARBA00005810"/>
    </source>
</evidence>
<gene>
    <name evidence="14" type="ORF">A8950_2353</name>
</gene>
<evidence type="ECO:0000256" key="3">
    <source>
        <dbReference type="ARBA" id="ARBA00013253"/>
    </source>
</evidence>
<dbReference type="EMBL" id="SNYW01000008">
    <property type="protein sequence ID" value="TDQ82530.1"/>
    <property type="molecule type" value="Genomic_DNA"/>
</dbReference>
<keyword evidence="7 14" id="KW-0418">Kinase</keyword>
<evidence type="ECO:0000256" key="1">
    <source>
        <dbReference type="ARBA" id="ARBA00005051"/>
    </source>
</evidence>
<name>A0A4R6WUD6_9PROT</name>
<dbReference type="PANTHER" id="PTHR43071">
    <property type="entry name" value="2-AMINO-4-HYDROXY-6-HYDROXYMETHYLDIHYDROPTERIDINE PYROPHOSPHOKINASE"/>
    <property type="match status" value="1"/>
</dbReference>
<evidence type="ECO:0000259" key="13">
    <source>
        <dbReference type="Pfam" id="PF01288"/>
    </source>
</evidence>
<comment type="similarity">
    <text evidence="2">Belongs to the HPPK family.</text>
</comment>
<dbReference type="GO" id="GO:0046654">
    <property type="term" value="P:tetrahydrofolate biosynthetic process"/>
    <property type="evidence" value="ECO:0007669"/>
    <property type="project" value="UniProtKB-UniPathway"/>
</dbReference>
<dbReference type="SUPFAM" id="SSF55083">
    <property type="entry name" value="6-hydroxymethyl-7,8-dihydropterin pyrophosphokinase, HPPK"/>
    <property type="match status" value="1"/>
</dbReference>
<keyword evidence="5" id="KW-0808">Transferase</keyword>
<protein>
    <recommendedName>
        <fullName evidence="4">2-amino-4-hydroxy-6-hydroxymethyldihydropteridine pyrophosphokinase</fullName>
        <ecNumber evidence="3">2.7.6.3</ecNumber>
    </recommendedName>
    <alternativeName>
        <fullName evidence="11">6-hydroxymethyl-7,8-dihydropterin pyrophosphokinase</fullName>
    </alternativeName>
    <alternativeName>
        <fullName evidence="12">7,8-dihydro-6-hydroxymethylpterin-pyrophosphokinase</fullName>
    </alternativeName>
</protein>
<dbReference type="GO" id="GO:0046656">
    <property type="term" value="P:folic acid biosynthetic process"/>
    <property type="evidence" value="ECO:0007669"/>
    <property type="project" value="UniProtKB-KW"/>
</dbReference>
<dbReference type="InterPro" id="IPR000550">
    <property type="entry name" value="Hppk"/>
</dbReference>
<dbReference type="UniPathway" id="UPA00077">
    <property type="reaction ID" value="UER00155"/>
</dbReference>
<evidence type="ECO:0000256" key="8">
    <source>
        <dbReference type="ARBA" id="ARBA00022840"/>
    </source>
</evidence>
<evidence type="ECO:0000256" key="5">
    <source>
        <dbReference type="ARBA" id="ARBA00022679"/>
    </source>
</evidence>
<dbReference type="InterPro" id="IPR035907">
    <property type="entry name" value="Hppk_sf"/>
</dbReference>
<dbReference type="GO" id="GO:0016301">
    <property type="term" value="F:kinase activity"/>
    <property type="evidence" value="ECO:0007669"/>
    <property type="project" value="UniProtKB-KW"/>
</dbReference>
<evidence type="ECO:0000256" key="6">
    <source>
        <dbReference type="ARBA" id="ARBA00022741"/>
    </source>
</evidence>
<keyword evidence="8" id="KW-0067">ATP-binding</keyword>
<evidence type="ECO:0000313" key="14">
    <source>
        <dbReference type="EMBL" id="TDQ82530.1"/>
    </source>
</evidence>
<dbReference type="CDD" id="cd00483">
    <property type="entry name" value="HPPK"/>
    <property type="match status" value="1"/>
</dbReference>
<evidence type="ECO:0000313" key="15">
    <source>
        <dbReference type="Proteomes" id="UP000295783"/>
    </source>
</evidence>
<dbReference type="AlphaFoldDB" id="A0A4R6WUD6"/>
<dbReference type="EC" id="2.7.6.3" evidence="3"/>
<reference evidence="14 15" key="1">
    <citation type="submission" date="2019-03" db="EMBL/GenBank/DDBJ databases">
        <title>Genomic Encyclopedia of Type Strains, Phase III (KMG-III): the genomes of soil and plant-associated and newly described type strains.</title>
        <authorList>
            <person name="Whitman W."/>
        </authorList>
    </citation>
    <scope>NUCLEOTIDE SEQUENCE [LARGE SCALE GENOMIC DNA]</scope>
    <source>
        <strain evidence="14 15">CGMCC 1.7660</strain>
    </source>
</reference>
<sequence length="176" mass="18959">MKADPVAAIYLGLGANLPSRFGTPVETLERAVAAIAAAGIAITGRSPWYESAPVPRADDQPWYVNGVVRVATELAPAELLAVLQGIEREFGRVRSVANAPRTLDLDIIAYGDRVANTGAPLLPHPRMQERAFVLLPLRDLAPGWRHPVSGRPIAELIAALGRLDDPQGQEIRPLRP</sequence>
<dbReference type="Proteomes" id="UP000295783">
    <property type="component" value="Unassembled WGS sequence"/>
</dbReference>
<evidence type="ECO:0000256" key="12">
    <source>
        <dbReference type="ARBA" id="ARBA00033413"/>
    </source>
</evidence>
<comment type="pathway">
    <text evidence="1">Cofactor biosynthesis; tetrahydrofolate biosynthesis; 2-amino-4-hydroxy-6-hydroxymethyl-7,8-dihydropteridine diphosphate from 7,8-dihydroneopterin triphosphate: step 4/4.</text>
</comment>